<dbReference type="GO" id="GO:0005886">
    <property type="term" value="C:plasma membrane"/>
    <property type="evidence" value="ECO:0007669"/>
    <property type="project" value="UniProtKB-SubCell"/>
</dbReference>
<dbReference type="Gene3D" id="2.10.109.10">
    <property type="entry name" value="Umud Fragment, subunit A"/>
    <property type="match status" value="1"/>
</dbReference>
<dbReference type="RefSeq" id="WP_055333042.1">
    <property type="nucleotide sequence ID" value="NZ_CDNF01000002.1"/>
</dbReference>
<comment type="catalytic activity">
    <reaction evidence="1 8">
        <text>Cleavage of hydrophobic, N-terminal signal or leader sequences from secreted and periplasmic proteins.</text>
        <dbReference type="EC" id="3.4.21.89"/>
    </reaction>
</comment>
<dbReference type="PROSITE" id="PS00761">
    <property type="entry name" value="SPASE_I_3"/>
    <property type="match status" value="1"/>
</dbReference>
<comment type="similarity">
    <text evidence="3 9">Belongs to the peptidase S26 family.</text>
</comment>
<dbReference type="PROSITE" id="PS00760">
    <property type="entry name" value="SPASE_I_2"/>
    <property type="match status" value="1"/>
</dbReference>
<evidence type="ECO:0000256" key="3">
    <source>
        <dbReference type="ARBA" id="ARBA00009370"/>
    </source>
</evidence>
<dbReference type="OrthoDB" id="9802919at2"/>
<evidence type="ECO:0000259" key="10">
    <source>
        <dbReference type="Pfam" id="PF10502"/>
    </source>
</evidence>
<dbReference type="AlphaFoldDB" id="A0A0C7LFT7"/>
<evidence type="ECO:0000256" key="7">
    <source>
        <dbReference type="PIRSR" id="PIRSR600223-1"/>
    </source>
</evidence>
<evidence type="ECO:0000313" key="12">
    <source>
        <dbReference type="Proteomes" id="UP000049127"/>
    </source>
</evidence>
<gene>
    <name evidence="11" type="primary">sip3</name>
    <name evidence="11" type="ORF">R28058_33051</name>
</gene>
<dbReference type="InterPro" id="IPR019758">
    <property type="entry name" value="Pept_S26A_signal_pept_1_CS"/>
</dbReference>
<dbReference type="Pfam" id="PF10502">
    <property type="entry name" value="Peptidase_S26"/>
    <property type="match status" value="1"/>
</dbReference>
<dbReference type="GO" id="GO:0009003">
    <property type="term" value="F:signal peptidase activity"/>
    <property type="evidence" value="ECO:0007669"/>
    <property type="project" value="UniProtKB-EC"/>
</dbReference>
<keyword evidence="8" id="KW-1133">Transmembrane helix</keyword>
<dbReference type="PROSITE" id="PS00501">
    <property type="entry name" value="SPASE_I_1"/>
    <property type="match status" value="1"/>
</dbReference>
<accession>A0A0C7LFT7</accession>
<evidence type="ECO:0000256" key="6">
    <source>
        <dbReference type="ARBA" id="ARBA00022801"/>
    </source>
</evidence>
<evidence type="ECO:0000256" key="1">
    <source>
        <dbReference type="ARBA" id="ARBA00000677"/>
    </source>
</evidence>
<dbReference type="GO" id="GO:0004252">
    <property type="term" value="F:serine-type endopeptidase activity"/>
    <property type="evidence" value="ECO:0007669"/>
    <property type="project" value="InterPro"/>
</dbReference>
<dbReference type="InterPro" id="IPR019756">
    <property type="entry name" value="Pept_S26A_signal_pept_1_Ser-AS"/>
</dbReference>
<dbReference type="InterPro" id="IPR019757">
    <property type="entry name" value="Pept_S26A_signal_pept_1_Lys-AS"/>
</dbReference>
<feature type="domain" description="Peptidase S26" evidence="10">
    <location>
        <begin position="10"/>
        <end position="166"/>
    </location>
</feature>
<evidence type="ECO:0000256" key="9">
    <source>
        <dbReference type="RuleBase" id="RU362042"/>
    </source>
</evidence>
<organism evidence="11 12">
    <name type="scientific">Paraclostridium sordellii</name>
    <name type="common">Clostridium sordellii</name>
    <dbReference type="NCBI Taxonomy" id="1505"/>
    <lineage>
        <taxon>Bacteria</taxon>
        <taxon>Bacillati</taxon>
        <taxon>Bacillota</taxon>
        <taxon>Clostridia</taxon>
        <taxon>Peptostreptococcales</taxon>
        <taxon>Peptostreptococcaceae</taxon>
        <taxon>Paraclostridium</taxon>
    </lineage>
</organism>
<keyword evidence="5 8" id="KW-0645">Protease</keyword>
<evidence type="ECO:0000313" key="11">
    <source>
        <dbReference type="EMBL" id="CEP41902.1"/>
    </source>
</evidence>
<dbReference type="PANTHER" id="PTHR43390:SF1">
    <property type="entry name" value="CHLOROPLAST PROCESSING PEPTIDASE"/>
    <property type="match status" value="1"/>
</dbReference>
<sequence length="176" mass="19915">MNEKIKKEIISWLKTISVSMLLAFSITIFIQPTIVNGQSMYPTLNNNEYLIVNKLSYIKQAPERGDIIVFKTDLIDNKTNKKKDLVKRVIALPGEHIVIKDSEVFIDGKKLNEDYLHGVNTDGNIDMIVPQNHIFTMGDNRPNSGDSREIGAINIDDVIGKVDIRLYPFNKIGTVK</sequence>
<keyword evidence="8" id="KW-0472">Membrane</keyword>
<dbReference type="InterPro" id="IPR036286">
    <property type="entry name" value="LexA/Signal_pep-like_sf"/>
</dbReference>
<feature type="active site" evidence="7">
    <location>
        <position position="39"/>
    </location>
</feature>
<dbReference type="CDD" id="cd06530">
    <property type="entry name" value="S26_SPase_I"/>
    <property type="match status" value="1"/>
</dbReference>
<dbReference type="InterPro" id="IPR019533">
    <property type="entry name" value="Peptidase_S26"/>
</dbReference>
<proteinExistence type="inferred from homology"/>
<dbReference type="PANTHER" id="PTHR43390">
    <property type="entry name" value="SIGNAL PEPTIDASE I"/>
    <property type="match status" value="1"/>
</dbReference>
<keyword evidence="6 8" id="KW-0378">Hydrolase</keyword>
<dbReference type="InterPro" id="IPR000223">
    <property type="entry name" value="Pept_S26A_signal_pept_1"/>
</dbReference>
<comment type="subcellular location">
    <subcellularLocation>
        <location evidence="2">Cell membrane</location>
        <topology evidence="2">Single-pass type II membrane protein</topology>
    </subcellularLocation>
    <subcellularLocation>
        <location evidence="9">Membrane</location>
        <topology evidence="9">Single-pass type II membrane protein</topology>
    </subcellularLocation>
</comment>
<keyword evidence="8" id="KW-0812">Transmembrane</keyword>
<dbReference type="NCBIfam" id="TIGR02227">
    <property type="entry name" value="sigpep_I_bact"/>
    <property type="match status" value="1"/>
</dbReference>
<evidence type="ECO:0000256" key="2">
    <source>
        <dbReference type="ARBA" id="ARBA00004401"/>
    </source>
</evidence>
<reference evidence="11 12" key="1">
    <citation type="submission" date="2015-01" db="EMBL/GenBank/DDBJ databases">
        <authorList>
            <person name="Aslett A.Martin."/>
            <person name="De Silva Nishadi"/>
        </authorList>
    </citation>
    <scope>NUCLEOTIDE SEQUENCE [LARGE SCALE GENOMIC DNA]</scope>
    <source>
        <strain evidence="11 12">R28058</strain>
    </source>
</reference>
<feature type="active site" evidence="7">
    <location>
        <position position="87"/>
    </location>
</feature>
<dbReference type="Proteomes" id="UP000049127">
    <property type="component" value="Unassembled WGS sequence"/>
</dbReference>
<name>A0A0C7LFT7_PARSO</name>
<dbReference type="SUPFAM" id="SSF51306">
    <property type="entry name" value="LexA/Signal peptidase"/>
    <property type="match status" value="1"/>
</dbReference>
<dbReference type="EC" id="3.4.21.89" evidence="4 8"/>
<feature type="transmembrane region" description="Helical" evidence="8">
    <location>
        <begin position="12"/>
        <end position="30"/>
    </location>
</feature>
<evidence type="ECO:0000256" key="5">
    <source>
        <dbReference type="ARBA" id="ARBA00022670"/>
    </source>
</evidence>
<dbReference type="GO" id="GO:0006465">
    <property type="term" value="P:signal peptide processing"/>
    <property type="evidence" value="ECO:0007669"/>
    <property type="project" value="InterPro"/>
</dbReference>
<dbReference type="EMBL" id="CEKZ01000027">
    <property type="protein sequence ID" value="CEP41902.1"/>
    <property type="molecule type" value="Genomic_DNA"/>
</dbReference>
<dbReference type="PRINTS" id="PR00727">
    <property type="entry name" value="LEADERPTASE"/>
</dbReference>
<evidence type="ECO:0000256" key="8">
    <source>
        <dbReference type="RuleBase" id="RU003993"/>
    </source>
</evidence>
<evidence type="ECO:0000256" key="4">
    <source>
        <dbReference type="ARBA" id="ARBA00013208"/>
    </source>
</evidence>
<protein>
    <recommendedName>
        <fullName evidence="4 8">Signal peptidase I</fullName>
        <ecNumber evidence="4 8">3.4.21.89</ecNumber>
    </recommendedName>
</protein>